<evidence type="ECO:0000313" key="1">
    <source>
        <dbReference type="EMBL" id="KAB2102827.1"/>
    </source>
</evidence>
<name>A0ACB6FEG8_9PLEO</name>
<sequence>MAHLYVMKPLYDPNSPALAVNSEAPVSEEGEIREQSEIATSENYIHDTRRQLIQSYQEPIEVDHQVDQCREPTGANKQPIGIKSESPAAQFDLPVGGFPSLLRIETLAPLPPLVGNNAHELRYPVERYFPPAGIYYDQLALPTVFGTRFFRQECCKVCWKAHSIRAGGSATSCGKKCQVCGTGSHKHESCPLLYCTAQWYQEHSIPHHPKTLQDRQIRPEGRELAILCDIGVLDRTRGPNGIIIAKLDHPVVKAFYDGRPNPQAMTARIMDTERRPRSVFITTAEGSLFVPNVQFQQPLPLPKRPFSLSTTTVNTSLDPRLQDPYTLTFPAQHESIKQEIVMDHNDVTTTSLPDTEGKLEEQGIEILKLKTEAAIKDREVRKLKAENDALKMEIEKLRIYPISTGGTFETGNKRPRSYFK</sequence>
<accession>A0ACB6FEG8</accession>
<reference evidence="1 2" key="1">
    <citation type="journal article" date="2019" name="bioRxiv">
        <title>Genomics, evolutionary history and diagnostics of the Alternaria alternata species group including apple and Asian pear pathotypes.</title>
        <authorList>
            <person name="Armitage A.D."/>
            <person name="Cockerton H.M."/>
            <person name="Sreenivasaprasad S."/>
            <person name="Woodhall J.W."/>
            <person name="Lane C.R."/>
            <person name="Harrison R.J."/>
            <person name="Clarkson J.P."/>
        </authorList>
    </citation>
    <scope>NUCLEOTIDE SEQUENCE [LARGE SCALE GENOMIC DNA]</scope>
    <source>
        <strain evidence="1 2">FERA 650</strain>
    </source>
</reference>
<evidence type="ECO:0000313" key="2">
    <source>
        <dbReference type="Proteomes" id="UP000293547"/>
    </source>
</evidence>
<protein>
    <submittedName>
        <fullName evidence="1">Uncharacterized protein</fullName>
    </submittedName>
</protein>
<dbReference type="Proteomes" id="UP000293547">
    <property type="component" value="Unassembled WGS sequence"/>
</dbReference>
<organism evidence="1 2">
    <name type="scientific">Alternaria gaisen</name>
    <dbReference type="NCBI Taxonomy" id="167740"/>
    <lineage>
        <taxon>Eukaryota</taxon>
        <taxon>Fungi</taxon>
        <taxon>Dikarya</taxon>
        <taxon>Ascomycota</taxon>
        <taxon>Pezizomycotina</taxon>
        <taxon>Dothideomycetes</taxon>
        <taxon>Pleosporomycetidae</taxon>
        <taxon>Pleosporales</taxon>
        <taxon>Pleosporineae</taxon>
        <taxon>Pleosporaceae</taxon>
        <taxon>Alternaria</taxon>
        <taxon>Alternaria sect. Alternaria</taxon>
    </lineage>
</organism>
<proteinExistence type="predicted"/>
<keyword evidence="2" id="KW-1185">Reference proteome</keyword>
<comment type="caution">
    <text evidence="1">The sequence shown here is derived from an EMBL/GenBank/DDBJ whole genome shotgun (WGS) entry which is preliminary data.</text>
</comment>
<gene>
    <name evidence="1" type="ORF">AG0111_0g8989</name>
</gene>
<dbReference type="EMBL" id="PDWZ02000009">
    <property type="protein sequence ID" value="KAB2102827.1"/>
    <property type="molecule type" value="Genomic_DNA"/>
</dbReference>